<feature type="transmembrane region" description="Helical" evidence="1">
    <location>
        <begin position="150"/>
        <end position="171"/>
    </location>
</feature>
<dbReference type="SUPFAM" id="SSF48317">
    <property type="entry name" value="Acid phosphatase/Vanadium-dependent haloperoxidase"/>
    <property type="match status" value="1"/>
</dbReference>
<dbReference type="KEGG" id="mhos:CXR34_04510"/>
<proteinExistence type="predicted"/>
<protein>
    <submittedName>
        <fullName evidence="3">Phosphoesterase</fullName>
    </submittedName>
</protein>
<dbReference type="Gene3D" id="1.20.144.10">
    <property type="entry name" value="Phosphatidic acid phosphatase type 2/haloperoxidase"/>
    <property type="match status" value="2"/>
</dbReference>
<dbReference type="RefSeq" id="WP_101305728.1">
    <property type="nucleotide sequence ID" value="NZ_CP025299.1"/>
</dbReference>
<evidence type="ECO:0000259" key="2">
    <source>
        <dbReference type="SMART" id="SM00014"/>
    </source>
</evidence>
<dbReference type="EMBL" id="CP025299">
    <property type="protein sequence ID" value="AUG28804.1"/>
    <property type="molecule type" value="Genomic_DNA"/>
</dbReference>
<dbReference type="SMART" id="SM00014">
    <property type="entry name" value="acidPPc"/>
    <property type="match status" value="1"/>
</dbReference>
<keyword evidence="1" id="KW-1133">Transmembrane helix</keyword>
<dbReference type="Pfam" id="PF01569">
    <property type="entry name" value="PAP2"/>
    <property type="match status" value="1"/>
</dbReference>
<dbReference type="InterPro" id="IPR036938">
    <property type="entry name" value="PAP2/HPO_sf"/>
</dbReference>
<sequence length="256" mass="26731">MRSSSPVSVSASRRSRRPRNALLAPSVHPATALVVGLATVVFLISAGLALRAAPIDADLSRTLNSWHIAGAGQVTALVYDLFSPVPAIVITIIATGLVWAVSGRIALAIAFAGTVAVTWVPADIIKIAVARPRPDATLLPHPVDHMPVDPSYPSGHVVFVAAVAVTVVVMLKGSRWRPLAIVVGALAVVVMAASVSIIGVHYPTDAVASVLWVLGVFPAARLIWVRTIMPLVPFLRDAPRPAPAPAVSGPQRRGEL</sequence>
<keyword evidence="1" id="KW-0472">Membrane</keyword>
<evidence type="ECO:0000256" key="1">
    <source>
        <dbReference type="SAM" id="Phobius"/>
    </source>
</evidence>
<reference evidence="3 4" key="1">
    <citation type="submission" date="2017-12" db="EMBL/GenBank/DDBJ databases">
        <title>Isolation and characterization of estrogens degradatiion strain Microbacterium hominis SJTG1.</title>
        <authorList>
            <person name="Xiong W."/>
            <person name="Yin C."/>
            <person name="Zheng D."/>
            <person name="Liang R."/>
        </authorList>
    </citation>
    <scope>NUCLEOTIDE SEQUENCE [LARGE SCALE GENOMIC DNA]</scope>
    <source>
        <strain evidence="3 4">SJTG1</strain>
    </source>
</reference>
<accession>A0A2K9DSK0</accession>
<dbReference type="InterPro" id="IPR000326">
    <property type="entry name" value="PAP2/HPO"/>
</dbReference>
<feature type="domain" description="Phosphatidic acid phosphatase type 2/haloperoxidase" evidence="2">
    <location>
        <begin position="107"/>
        <end position="221"/>
    </location>
</feature>
<name>A0A2K9DSK0_9MICO</name>
<keyword evidence="1" id="KW-0812">Transmembrane</keyword>
<gene>
    <name evidence="3" type="ORF">CXR34_04510</name>
</gene>
<feature type="transmembrane region" description="Helical" evidence="1">
    <location>
        <begin position="108"/>
        <end position="130"/>
    </location>
</feature>
<evidence type="ECO:0000313" key="4">
    <source>
        <dbReference type="Proteomes" id="UP000233276"/>
    </source>
</evidence>
<feature type="transmembrane region" description="Helical" evidence="1">
    <location>
        <begin position="178"/>
        <end position="200"/>
    </location>
</feature>
<evidence type="ECO:0000313" key="3">
    <source>
        <dbReference type="EMBL" id="AUG28804.1"/>
    </source>
</evidence>
<dbReference type="Proteomes" id="UP000233276">
    <property type="component" value="Chromosome"/>
</dbReference>
<feature type="transmembrane region" description="Helical" evidence="1">
    <location>
        <begin position="206"/>
        <end position="224"/>
    </location>
</feature>
<organism evidence="3 4">
    <name type="scientific">Microbacterium hominis</name>
    <dbReference type="NCBI Taxonomy" id="162426"/>
    <lineage>
        <taxon>Bacteria</taxon>
        <taxon>Bacillati</taxon>
        <taxon>Actinomycetota</taxon>
        <taxon>Actinomycetes</taxon>
        <taxon>Micrococcales</taxon>
        <taxon>Microbacteriaceae</taxon>
        <taxon>Microbacterium</taxon>
    </lineage>
</organism>
<dbReference type="AlphaFoldDB" id="A0A2K9DSK0"/>
<feature type="transmembrane region" description="Helical" evidence="1">
    <location>
        <begin position="81"/>
        <end position="101"/>
    </location>
</feature>
<feature type="transmembrane region" description="Helical" evidence="1">
    <location>
        <begin position="21"/>
        <end position="50"/>
    </location>
</feature>